<dbReference type="Gene3D" id="3.30.565.10">
    <property type="entry name" value="Histidine kinase-like ATPase, C-terminal domain"/>
    <property type="match status" value="1"/>
</dbReference>
<dbReference type="PRINTS" id="PR00344">
    <property type="entry name" value="BCTRLSENSOR"/>
</dbReference>
<organism evidence="17 18">
    <name type="scientific">Lysinibacillus fusiformis</name>
    <dbReference type="NCBI Taxonomy" id="28031"/>
    <lineage>
        <taxon>Bacteria</taxon>
        <taxon>Bacillati</taxon>
        <taxon>Bacillota</taxon>
        <taxon>Bacilli</taxon>
        <taxon>Bacillales</taxon>
        <taxon>Bacillaceae</taxon>
        <taxon>Lysinibacillus</taxon>
    </lineage>
</organism>
<evidence type="ECO:0000256" key="7">
    <source>
        <dbReference type="ARBA" id="ARBA00022692"/>
    </source>
</evidence>
<dbReference type="AlphaFoldDB" id="A0A1H9FC60"/>
<sequence>MNNLTLRVRLTLLTGCIFVVVTILLTLLSIYSAEEKIVQPITSSLLNQENSLHKEIMDEASVETKLDHGISSYIEVTDVRKAKEKFINQSIIWMVIIILAGIIIIYVVAGKALKPVNDLSRKIGNISEHNLSQRIEHISTKDEMGDLTASFNHMLDRLEESFLYQKSFAANAAHELRTPLTTMMAGIQVLKLEKSPTVEDYKETLEVTEESTQRLIQVVNDLLALAYEQTEHFTDEIELRTMIDTITQDLQPLCLEKNLTISVDIDVETIKGNQTLLYRVFYNLIENAIKYNHENGIIEVQGHVKNSATHISIADSGIGIPKDQLHYIFEPFYRIDHSRARELGGSGLGLSIVRTIVEKHQGKINVSSTLNVGTIFEVILPM</sequence>
<dbReference type="InterPro" id="IPR004358">
    <property type="entry name" value="Sig_transdc_His_kin-like_C"/>
</dbReference>
<evidence type="ECO:0000256" key="13">
    <source>
        <dbReference type="ARBA" id="ARBA00023136"/>
    </source>
</evidence>
<reference evidence="17 18" key="1">
    <citation type="submission" date="2016-10" db="EMBL/GenBank/DDBJ databases">
        <authorList>
            <person name="Varghese N."/>
            <person name="Submissions S."/>
        </authorList>
    </citation>
    <scope>NUCLEOTIDE SEQUENCE [LARGE SCALE GENOMIC DNA]</scope>
    <source>
        <strain evidence="17 18">TC-13</strain>
    </source>
</reference>
<keyword evidence="8" id="KW-0547">Nucleotide-binding</keyword>
<dbReference type="InterPro" id="IPR003660">
    <property type="entry name" value="HAMP_dom"/>
</dbReference>
<gene>
    <name evidence="17" type="ORF">SAMN02787113_01560</name>
</gene>
<dbReference type="Gene3D" id="6.10.340.10">
    <property type="match status" value="1"/>
</dbReference>
<comment type="subcellular location">
    <subcellularLocation>
        <location evidence="2">Cell membrane</location>
        <topology evidence="2">Multi-pass membrane protein</topology>
    </subcellularLocation>
</comment>
<dbReference type="PANTHER" id="PTHR45528">
    <property type="entry name" value="SENSOR HISTIDINE KINASE CPXA"/>
    <property type="match status" value="1"/>
</dbReference>
<feature type="transmembrane region" description="Helical" evidence="14">
    <location>
        <begin position="90"/>
        <end position="109"/>
    </location>
</feature>
<dbReference type="SMART" id="SM00304">
    <property type="entry name" value="HAMP"/>
    <property type="match status" value="1"/>
</dbReference>
<dbReference type="GO" id="GO:0000155">
    <property type="term" value="F:phosphorelay sensor kinase activity"/>
    <property type="evidence" value="ECO:0007669"/>
    <property type="project" value="InterPro"/>
</dbReference>
<dbReference type="RefSeq" id="WP_089985878.1">
    <property type="nucleotide sequence ID" value="NZ_CP167119.1"/>
</dbReference>
<keyword evidence="5" id="KW-0597">Phosphoprotein</keyword>
<dbReference type="CDD" id="cd06225">
    <property type="entry name" value="HAMP"/>
    <property type="match status" value="1"/>
</dbReference>
<feature type="domain" description="HAMP" evidence="16">
    <location>
        <begin position="110"/>
        <end position="163"/>
    </location>
</feature>
<feature type="transmembrane region" description="Helical" evidence="14">
    <location>
        <begin position="12"/>
        <end position="31"/>
    </location>
</feature>
<dbReference type="CDD" id="cd00082">
    <property type="entry name" value="HisKA"/>
    <property type="match status" value="1"/>
</dbReference>
<dbReference type="EMBL" id="FOEL01000004">
    <property type="protein sequence ID" value="SEQ35425.1"/>
    <property type="molecule type" value="Genomic_DNA"/>
</dbReference>
<evidence type="ECO:0000256" key="6">
    <source>
        <dbReference type="ARBA" id="ARBA00022679"/>
    </source>
</evidence>
<dbReference type="InterPro" id="IPR003594">
    <property type="entry name" value="HATPase_dom"/>
</dbReference>
<name>A0A1H9FC60_9BACI</name>
<dbReference type="PROSITE" id="PS50109">
    <property type="entry name" value="HIS_KIN"/>
    <property type="match status" value="1"/>
</dbReference>
<protein>
    <recommendedName>
        <fullName evidence="3">histidine kinase</fullName>
        <ecNumber evidence="3">2.7.13.3</ecNumber>
    </recommendedName>
</protein>
<dbReference type="EC" id="2.7.13.3" evidence="3"/>
<dbReference type="Proteomes" id="UP000199410">
    <property type="component" value="Unassembled WGS sequence"/>
</dbReference>
<dbReference type="SUPFAM" id="SSF55874">
    <property type="entry name" value="ATPase domain of HSP90 chaperone/DNA topoisomerase II/histidine kinase"/>
    <property type="match status" value="1"/>
</dbReference>
<proteinExistence type="predicted"/>
<feature type="domain" description="Histidine kinase" evidence="15">
    <location>
        <begin position="171"/>
        <end position="382"/>
    </location>
</feature>
<keyword evidence="11 14" id="KW-1133">Transmembrane helix</keyword>
<dbReference type="GO" id="GO:0005886">
    <property type="term" value="C:plasma membrane"/>
    <property type="evidence" value="ECO:0007669"/>
    <property type="project" value="UniProtKB-SubCell"/>
</dbReference>
<dbReference type="InterPro" id="IPR003661">
    <property type="entry name" value="HisK_dim/P_dom"/>
</dbReference>
<dbReference type="PROSITE" id="PS50885">
    <property type="entry name" value="HAMP"/>
    <property type="match status" value="1"/>
</dbReference>
<keyword evidence="6" id="KW-0808">Transferase</keyword>
<dbReference type="FunFam" id="3.30.565.10:FF:000006">
    <property type="entry name" value="Sensor histidine kinase WalK"/>
    <property type="match status" value="1"/>
</dbReference>
<evidence type="ECO:0000256" key="11">
    <source>
        <dbReference type="ARBA" id="ARBA00022989"/>
    </source>
</evidence>
<keyword evidence="4" id="KW-1003">Cell membrane</keyword>
<keyword evidence="12" id="KW-0902">Two-component regulatory system</keyword>
<evidence type="ECO:0000256" key="9">
    <source>
        <dbReference type="ARBA" id="ARBA00022777"/>
    </source>
</evidence>
<comment type="caution">
    <text evidence="17">The sequence shown here is derived from an EMBL/GenBank/DDBJ whole genome shotgun (WGS) entry which is preliminary data.</text>
</comment>
<evidence type="ECO:0000313" key="18">
    <source>
        <dbReference type="Proteomes" id="UP000199410"/>
    </source>
</evidence>
<dbReference type="Gene3D" id="1.10.287.130">
    <property type="match status" value="1"/>
</dbReference>
<comment type="catalytic activity">
    <reaction evidence="1">
        <text>ATP + protein L-histidine = ADP + protein N-phospho-L-histidine.</text>
        <dbReference type="EC" id="2.7.13.3"/>
    </reaction>
</comment>
<evidence type="ECO:0000256" key="4">
    <source>
        <dbReference type="ARBA" id="ARBA00022475"/>
    </source>
</evidence>
<evidence type="ECO:0000259" key="16">
    <source>
        <dbReference type="PROSITE" id="PS50885"/>
    </source>
</evidence>
<dbReference type="InterPro" id="IPR050398">
    <property type="entry name" value="HssS/ArlS-like"/>
</dbReference>
<dbReference type="SUPFAM" id="SSF158472">
    <property type="entry name" value="HAMP domain-like"/>
    <property type="match status" value="1"/>
</dbReference>
<dbReference type="GO" id="GO:0005524">
    <property type="term" value="F:ATP binding"/>
    <property type="evidence" value="ECO:0007669"/>
    <property type="project" value="UniProtKB-KW"/>
</dbReference>
<dbReference type="Pfam" id="PF00672">
    <property type="entry name" value="HAMP"/>
    <property type="match status" value="1"/>
</dbReference>
<dbReference type="InterPro" id="IPR036097">
    <property type="entry name" value="HisK_dim/P_sf"/>
</dbReference>
<evidence type="ECO:0000256" key="5">
    <source>
        <dbReference type="ARBA" id="ARBA00022553"/>
    </source>
</evidence>
<dbReference type="Pfam" id="PF02518">
    <property type="entry name" value="HATPase_c"/>
    <property type="match status" value="1"/>
</dbReference>
<keyword evidence="13 14" id="KW-0472">Membrane</keyword>
<evidence type="ECO:0000256" key="8">
    <source>
        <dbReference type="ARBA" id="ARBA00022741"/>
    </source>
</evidence>
<accession>A0A1H9FC60</accession>
<evidence type="ECO:0000313" key="17">
    <source>
        <dbReference type="EMBL" id="SEQ35425.1"/>
    </source>
</evidence>
<dbReference type="PANTHER" id="PTHR45528:SF1">
    <property type="entry name" value="SENSOR HISTIDINE KINASE CPXA"/>
    <property type="match status" value="1"/>
</dbReference>
<keyword evidence="9 17" id="KW-0418">Kinase</keyword>
<dbReference type="CDD" id="cd00075">
    <property type="entry name" value="HATPase"/>
    <property type="match status" value="1"/>
</dbReference>
<evidence type="ECO:0000256" key="3">
    <source>
        <dbReference type="ARBA" id="ARBA00012438"/>
    </source>
</evidence>
<dbReference type="InterPro" id="IPR036890">
    <property type="entry name" value="HATPase_C_sf"/>
</dbReference>
<dbReference type="SMART" id="SM00387">
    <property type="entry name" value="HATPase_c"/>
    <property type="match status" value="1"/>
</dbReference>
<evidence type="ECO:0000256" key="14">
    <source>
        <dbReference type="SAM" id="Phobius"/>
    </source>
</evidence>
<dbReference type="SMART" id="SM00388">
    <property type="entry name" value="HisKA"/>
    <property type="match status" value="1"/>
</dbReference>
<evidence type="ECO:0000259" key="15">
    <source>
        <dbReference type="PROSITE" id="PS50109"/>
    </source>
</evidence>
<dbReference type="Pfam" id="PF00512">
    <property type="entry name" value="HisKA"/>
    <property type="match status" value="1"/>
</dbReference>
<keyword evidence="7 14" id="KW-0812">Transmembrane</keyword>
<evidence type="ECO:0000256" key="12">
    <source>
        <dbReference type="ARBA" id="ARBA00023012"/>
    </source>
</evidence>
<evidence type="ECO:0000256" key="2">
    <source>
        <dbReference type="ARBA" id="ARBA00004651"/>
    </source>
</evidence>
<dbReference type="SUPFAM" id="SSF47384">
    <property type="entry name" value="Homodimeric domain of signal transducing histidine kinase"/>
    <property type="match status" value="1"/>
</dbReference>
<dbReference type="InterPro" id="IPR005467">
    <property type="entry name" value="His_kinase_dom"/>
</dbReference>
<keyword evidence="10" id="KW-0067">ATP-binding</keyword>
<evidence type="ECO:0000256" key="1">
    <source>
        <dbReference type="ARBA" id="ARBA00000085"/>
    </source>
</evidence>
<evidence type="ECO:0000256" key="10">
    <source>
        <dbReference type="ARBA" id="ARBA00022840"/>
    </source>
</evidence>